<dbReference type="Proteomes" id="UP000660262">
    <property type="component" value="Unassembled WGS sequence"/>
</dbReference>
<dbReference type="OrthoDB" id="549564at2759"/>
<feature type="compositionally biased region" description="Basic and acidic residues" evidence="1">
    <location>
        <begin position="350"/>
        <end position="360"/>
    </location>
</feature>
<comment type="caution">
    <text evidence="2">The sequence shown here is derived from an EMBL/GenBank/DDBJ whole genome shotgun (WGS) entry which is preliminary data.</text>
</comment>
<reference evidence="2" key="1">
    <citation type="submission" date="2020-10" db="EMBL/GenBank/DDBJ databases">
        <title>Unveiling of a novel bifunctional photoreceptor, Dualchrome1, isolated from a cosmopolitan green alga.</title>
        <authorList>
            <person name="Suzuki S."/>
            <person name="Kawachi M."/>
        </authorList>
    </citation>
    <scope>NUCLEOTIDE SEQUENCE</scope>
    <source>
        <strain evidence="2">NIES 2893</strain>
    </source>
</reference>
<accession>A0A830HTC6</accession>
<evidence type="ECO:0000256" key="1">
    <source>
        <dbReference type="SAM" id="MobiDB-lite"/>
    </source>
</evidence>
<dbReference type="EMBL" id="BNJQ01000019">
    <property type="protein sequence ID" value="GHP08197.1"/>
    <property type="molecule type" value="Genomic_DNA"/>
</dbReference>
<feature type="region of interest" description="Disordered" evidence="1">
    <location>
        <begin position="1"/>
        <end position="102"/>
    </location>
</feature>
<gene>
    <name evidence="2" type="ORF">PPROV_000693800</name>
</gene>
<feature type="compositionally biased region" description="Low complexity" evidence="1">
    <location>
        <begin position="31"/>
        <end position="48"/>
    </location>
</feature>
<name>A0A830HTC6_9CHLO</name>
<organism evidence="2 3">
    <name type="scientific">Pycnococcus provasolii</name>
    <dbReference type="NCBI Taxonomy" id="41880"/>
    <lineage>
        <taxon>Eukaryota</taxon>
        <taxon>Viridiplantae</taxon>
        <taxon>Chlorophyta</taxon>
        <taxon>Pseudoscourfieldiophyceae</taxon>
        <taxon>Pseudoscourfieldiales</taxon>
        <taxon>Pycnococcaceae</taxon>
        <taxon>Pycnococcus</taxon>
    </lineage>
</organism>
<feature type="compositionally biased region" description="Low complexity" evidence="1">
    <location>
        <begin position="340"/>
        <end position="349"/>
    </location>
</feature>
<feature type="region of interest" description="Disordered" evidence="1">
    <location>
        <begin position="329"/>
        <end position="365"/>
    </location>
</feature>
<sequence>MSADSKSQSPSDKYSVGPSNSFERQEGGELPAKTQAMAAPAASSSTPSPDKDSSPSRASLDTEELNPSNEHVNGLGGYDDDDDDDDEIDAVVKQAARQEEGANLREMMAVGNSQRLIAQGERKENSPSKKRLSMARWKMAATEVKKEARIVSLIKNIFSPKAWGAPKKKEEAPKPKEKGNKGGWGLVRGIRSIFRFGSIAKEISPLTRATAAAPTQKVSMMYHGTEEEALKQSTAMKKQLKSMKVKTTMRADGVVPLSQQADIAFETPTARMERVQLRKSKDIKDSILQWWIELGFSDRNNKKAAAAATNVLAVNKVASMFKKNLFGKKADGAVSPEPTPATTPKTPASKGKEKEGEGVSKKGGGATVRDVEKGFMTKAEYVKMCVELWRVLSQAEDGITERQAKNSAKKDWKKDSRGLKTMDWSAFYDAIFELADLYTFSVEEADYCRFLKATLGRLPKPLADPKASKTA</sequence>
<evidence type="ECO:0000313" key="3">
    <source>
        <dbReference type="Proteomes" id="UP000660262"/>
    </source>
</evidence>
<evidence type="ECO:0000313" key="2">
    <source>
        <dbReference type="EMBL" id="GHP08197.1"/>
    </source>
</evidence>
<keyword evidence="3" id="KW-1185">Reference proteome</keyword>
<feature type="compositionally biased region" description="Polar residues" evidence="1">
    <location>
        <begin position="1"/>
        <end position="22"/>
    </location>
</feature>
<dbReference type="AlphaFoldDB" id="A0A830HTC6"/>
<feature type="compositionally biased region" description="Acidic residues" evidence="1">
    <location>
        <begin position="78"/>
        <end position="89"/>
    </location>
</feature>
<proteinExistence type="predicted"/>
<protein>
    <submittedName>
        <fullName evidence="2">Uncharacterized protein</fullName>
    </submittedName>
</protein>